<sequence>MTPDQPSRSDGRHSEIDDAARQIALAAGLAAITLRRLASTAGVAPGVIAEHEPSIGALVARTFQELVQEELLETTAHVAEISDPLEALRMLVDMLVDDSHEGYNSVWADAWSLGRRNPPLARAARENMVEWNDLIKGVIARGVETKAFGGSDPDLVAMQFLALIDSTTAYALVDYRTHEERVHLMRRTLEISLGLPEGTLAP</sequence>
<keyword evidence="1" id="KW-0805">Transcription regulation</keyword>
<name>A0ABP8W486_9MICO</name>
<keyword evidence="3" id="KW-0804">Transcription</keyword>
<evidence type="ECO:0000256" key="1">
    <source>
        <dbReference type="ARBA" id="ARBA00023015"/>
    </source>
</evidence>
<dbReference type="RefSeq" id="WP_345376409.1">
    <property type="nucleotide sequence ID" value="NZ_BAABLM010000005.1"/>
</dbReference>
<gene>
    <name evidence="5" type="ORF">GCM10025780_26820</name>
</gene>
<dbReference type="InterPro" id="IPR039538">
    <property type="entry name" value="BetI_C"/>
</dbReference>
<dbReference type="SUPFAM" id="SSF48498">
    <property type="entry name" value="Tetracyclin repressor-like, C-terminal domain"/>
    <property type="match status" value="1"/>
</dbReference>
<evidence type="ECO:0000259" key="4">
    <source>
        <dbReference type="Pfam" id="PF13977"/>
    </source>
</evidence>
<evidence type="ECO:0000313" key="6">
    <source>
        <dbReference type="Proteomes" id="UP001501295"/>
    </source>
</evidence>
<comment type="caution">
    <text evidence="5">The sequence shown here is derived from an EMBL/GenBank/DDBJ whole genome shotgun (WGS) entry which is preliminary data.</text>
</comment>
<proteinExistence type="predicted"/>
<feature type="domain" description="BetI-type transcriptional repressor C-terminal" evidence="4">
    <location>
        <begin position="84"/>
        <end position="187"/>
    </location>
</feature>
<keyword evidence="2" id="KW-0238">DNA-binding</keyword>
<protein>
    <recommendedName>
        <fullName evidence="4">BetI-type transcriptional repressor C-terminal domain-containing protein</fullName>
    </recommendedName>
</protein>
<dbReference type="PANTHER" id="PTHR30055:SF234">
    <property type="entry name" value="HTH-TYPE TRANSCRIPTIONAL REGULATOR BETI"/>
    <property type="match status" value="1"/>
</dbReference>
<reference evidence="6" key="1">
    <citation type="journal article" date="2019" name="Int. J. Syst. Evol. Microbiol.">
        <title>The Global Catalogue of Microorganisms (GCM) 10K type strain sequencing project: providing services to taxonomists for standard genome sequencing and annotation.</title>
        <authorList>
            <consortium name="The Broad Institute Genomics Platform"/>
            <consortium name="The Broad Institute Genome Sequencing Center for Infectious Disease"/>
            <person name="Wu L."/>
            <person name="Ma J."/>
        </authorList>
    </citation>
    <scope>NUCLEOTIDE SEQUENCE [LARGE SCALE GENOMIC DNA]</scope>
    <source>
        <strain evidence="6">JCM 18956</strain>
    </source>
</reference>
<dbReference type="SUPFAM" id="SSF46689">
    <property type="entry name" value="Homeodomain-like"/>
    <property type="match status" value="1"/>
</dbReference>
<dbReference type="EMBL" id="BAABLM010000005">
    <property type="protein sequence ID" value="GAA4680241.1"/>
    <property type="molecule type" value="Genomic_DNA"/>
</dbReference>
<organism evidence="5 6">
    <name type="scientific">Frondihabitans cladoniiphilus</name>
    <dbReference type="NCBI Taxonomy" id="715785"/>
    <lineage>
        <taxon>Bacteria</taxon>
        <taxon>Bacillati</taxon>
        <taxon>Actinomycetota</taxon>
        <taxon>Actinomycetes</taxon>
        <taxon>Micrococcales</taxon>
        <taxon>Microbacteriaceae</taxon>
        <taxon>Frondihabitans</taxon>
    </lineage>
</organism>
<dbReference type="Pfam" id="PF13977">
    <property type="entry name" value="TetR_C_6"/>
    <property type="match status" value="1"/>
</dbReference>
<evidence type="ECO:0000256" key="2">
    <source>
        <dbReference type="ARBA" id="ARBA00023125"/>
    </source>
</evidence>
<dbReference type="Proteomes" id="UP001501295">
    <property type="component" value="Unassembled WGS sequence"/>
</dbReference>
<evidence type="ECO:0000313" key="5">
    <source>
        <dbReference type="EMBL" id="GAA4680241.1"/>
    </source>
</evidence>
<dbReference type="InterPro" id="IPR036271">
    <property type="entry name" value="Tet_transcr_reg_TetR-rel_C_sf"/>
</dbReference>
<accession>A0ABP8W486</accession>
<dbReference type="InterPro" id="IPR009057">
    <property type="entry name" value="Homeodomain-like_sf"/>
</dbReference>
<keyword evidence="6" id="KW-1185">Reference proteome</keyword>
<evidence type="ECO:0000256" key="3">
    <source>
        <dbReference type="ARBA" id="ARBA00023163"/>
    </source>
</evidence>
<dbReference type="InterPro" id="IPR050109">
    <property type="entry name" value="HTH-type_TetR-like_transc_reg"/>
</dbReference>
<dbReference type="Gene3D" id="1.10.357.10">
    <property type="entry name" value="Tetracycline Repressor, domain 2"/>
    <property type="match status" value="1"/>
</dbReference>
<dbReference type="PANTHER" id="PTHR30055">
    <property type="entry name" value="HTH-TYPE TRANSCRIPTIONAL REGULATOR RUTR"/>
    <property type="match status" value="1"/>
</dbReference>